<protein>
    <recommendedName>
        <fullName evidence="4">Proline-rich protein PRCC</fullName>
    </recommendedName>
</protein>
<evidence type="ECO:0008006" key="4">
    <source>
        <dbReference type="Google" id="ProtNLM"/>
    </source>
</evidence>
<dbReference type="PANTHER" id="PTHR13621">
    <property type="entry name" value="PROLINE-RICH PROTEIN PRCC"/>
    <property type="match status" value="1"/>
</dbReference>
<dbReference type="OrthoDB" id="206969at2759"/>
<proteinExistence type="predicted"/>
<gene>
    <name evidence="2" type="ORF">BGZ65_011397</name>
</gene>
<feature type="compositionally biased region" description="Polar residues" evidence="1">
    <location>
        <begin position="16"/>
        <end position="33"/>
    </location>
</feature>
<dbReference type="GO" id="GO:0005634">
    <property type="term" value="C:nucleus"/>
    <property type="evidence" value="ECO:0007669"/>
    <property type="project" value="TreeGrafter"/>
</dbReference>
<evidence type="ECO:0000313" key="3">
    <source>
        <dbReference type="Proteomes" id="UP000749646"/>
    </source>
</evidence>
<accession>A0A9P6SP21</accession>
<feature type="compositionally biased region" description="Low complexity" evidence="1">
    <location>
        <begin position="56"/>
        <end position="72"/>
    </location>
</feature>
<dbReference type="InterPro" id="IPR018800">
    <property type="entry name" value="PRCC"/>
</dbReference>
<reference evidence="2" key="1">
    <citation type="journal article" date="2020" name="Fungal Divers.">
        <title>Resolving the Mortierellaceae phylogeny through synthesis of multi-gene phylogenetics and phylogenomics.</title>
        <authorList>
            <person name="Vandepol N."/>
            <person name="Liber J."/>
            <person name="Desiro A."/>
            <person name="Na H."/>
            <person name="Kennedy M."/>
            <person name="Barry K."/>
            <person name="Grigoriev I.V."/>
            <person name="Miller A.N."/>
            <person name="O'Donnell K."/>
            <person name="Stajich J.E."/>
            <person name="Bonito G."/>
        </authorList>
    </citation>
    <scope>NUCLEOTIDE SEQUENCE</scope>
    <source>
        <strain evidence="2">MES-2147</strain>
    </source>
</reference>
<name>A0A9P6SP21_9FUNG</name>
<feature type="region of interest" description="Disordered" evidence="1">
    <location>
        <begin position="134"/>
        <end position="185"/>
    </location>
</feature>
<dbReference type="Pfam" id="PF10253">
    <property type="entry name" value="PRCC"/>
    <property type="match status" value="1"/>
</dbReference>
<keyword evidence="3" id="KW-1185">Reference proteome</keyword>
<evidence type="ECO:0000256" key="1">
    <source>
        <dbReference type="SAM" id="MobiDB-lite"/>
    </source>
</evidence>
<comment type="caution">
    <text evidence="2">The sequence shown here is derived from an EMBL/GenBank/DDBJ whole genome shotgun (WGS) entry which is preliminary data.</text>
</comment>
<feature type="compositionally biased region" description="Acidic residues" evidence="1">
    <location>
        <begin position="169"/>
        <end position="181"/>
    </location>
</feature>
<organism evidence="2 3">
    <name type="scientific">Modicella reniformis</name>
    <dbReference type="NCBI Taxonomy" id="1440133"/>
    <lineage>
        <taxon>Eukaryota</taxon>
        <taxon>Fungi</taxon>
        <taxon>Fungi incertae sedis</taxon>
        <taxon>Mucoromycota</taxon>
        <taxon>Mortierellomycotina</taxon>
        <taxon>Mortierellomycetes</taxon>
        <taxon>Mortierellales</taxon>
        <taxon>Mortierellaceae</taxon>
        <taxon>Modicella</taxon>
    </lineage>
</organism>
<dbReference type="AlphaFoldDB" id="A0A9P6SP21"/>
<evidence type="ECO:0000313" key="2">
    <source>
        <dbReference type="EMBL" id="KAF9985228.1"/>
    </source>
</evidence>
<dbReference type="Proteomes" id="UP000749646">
    <property type="component" value="Unassembled WGS sequence"/>
</dbReference>
<feature type="region of interest" description="Disordered" evidence="1">
    <location>
        <begin position="337"/>
        <end position="359"/>
    </location>
</feature>
<dbReference type="EMBL" id="JAAAHW010003314">
    <property type="protein sequence ID" value="KAF9985228.1"/>
    <property type="molecule type" value="Genomic_DNA"/>
</dbReference>
<sequence>MNALAAYGSDSDDSGPESTPVSTSTRASTSTPMKTGVTAGGSKINSLSSMLPPPKSSGGSSSTTTTSTTTVSAPVQPKTSKYYTLPTMETDSDSDEEESVFRKKAKLVAEEAAKSAGSGGVGTLFAMLPAPKKNSSAAAKPGFMPRTLKKPVATVKKPVKNTLTTGQEDNAEDEDDEDYDSEASVSFFPLGAAATPSLSSSDGKTASSTYIPLYFDKKPLTTEERQAQNREEIDVSMTNEQYAYSSNEQYSYSEQYAYPTNDQYDYQSNDQYANPTNDTYAYGTDGYTQSKQGAHARGQRANAIELDDVGLQKLGMRKARDIPINVIDVSAKEQMSQAQHVRAAASGSNAPSKPVDPTSIQHLKPTAALKRKHNIISLAYQAKANEAQLNATWAASRKTKAETQAKYGF</sequence>
<dbReference type="PANTHER" id="PTHR13621:SF2">
    <property type="entry name" value="PROLINE-RICH PROTEIN PRCC"/>
    <property type="match status" value="1"/>
</dbReference>
<feature type="region of interest" description="Disordered" evidence="1">
    <location>
        <begin position="1"/>
        <end position="98"/>
    </location>
</feature>